<protein>
    <submittedName>
        <fullName evidence="2">Uncharacterized protein</fullName>
    </submittedName>
</protein>
<reference evidence="3" key="1">
    <citation type="submission" date="2020-06" db="EMBL/GenBank/DDBJ databases">
        <title>Draft genomic sequecing of Geomonas sp. Red745.</title>
        <authorList>
            <person name="Itoh H."/>
            <person name="Xu Z.X."/>
            <person name="Ushijima N."/>
            <person name="Masuda Y."/>
            <person name="Shiratori Y."/>
            <person name="Senoo K."/>
        </authorList>
    </citation>
    <scope>NUCLEOTIDE SEQUENCE [LARGE SCALE GENOMIC DNA]</scope>
    <source>
        <strain evidence="3">Red745</strain>
    </source>
</reference>
<comment type="caution">
    <text evidence="2">The sequence shown here is derived from an EMBL/GenBank/DDBJ whole genome shotgun (WGS) entry which is preliminary data.</text>
</comment>
<feature type="region of interest" description="Disordered" evidence="1">
    <location>
        <begin position="64"/>
        <end position="89"/>
    </location>
</feature>
<evidence type="ECO:0000313" key="3">
    <source>
        <dbReference type="Proteomes" id="UP000587586"/>
    </source>
</evidence>
<gene>
    <name evidence="2" type="ORF">GMLC_10710</name>
</gene>
<dbReference type="Proteomes" id="UP000587586">
    <property type="component" value="Unassembled WGS sequence"/>
</dbReference>
<dbReference type="AlphaFoldDB" id="A0A6V8N4K1"/>
<accession>A0A6V8N4K1</accession>
<keyword evidence="3" id="KW-1185">Reference proteome</keyword>
<name>A0A6V8N4K1_9BACT</name>
<feature type="compositionally biased region" description="Low complexity" evidence="1">
    <location>
        <begin position="70"/>
        <end position="79"/>
    </location>
</feature>
<dbReference type="EMBL" id="BLXZ01000002">
    <property type="protein sequence ID" value="GFO67492.1"/>
    <property type="molecule type" value="Genomic_DNA"/>
</dbReference>
<evidence type="ECO:0000313" key="2">
    <source>
        <dbReference type="EMBL" id="GFO67492.1"/>
    </source>
</evidence>
<sequence>MYMCGQDKDIDANLRGMDARPRQIIQRTAYPMSKGPLTADKIKSGFSLTLSKWKSATVARTVSTYDDVSPHSPSASPSPIVRNISNACS</sequence>
<organism evidence="2 3">
    <name type="scientific">Geomonas limicola</name>
    <dbReference type="NCBI Taxonomy" id="2740186"/>
    <lineage>
        <taxon>Bacteria</taxon>
        <taxon>Pseudomonadati</taxon>
        <taxon>Thermodesulfobacteriota</taxon>
        <taxon>Desulfuromonadia</taxon>
        <taxon>Geobacterales</taxon>
        <taxon>Geobacteraceae</taxon>
        <taxon>Geomonas</taxon>
    </lineage>
</organism>
<proteinExistence type="predicted"/>
<evidence type="ECO:0000256" key="1">
    <source>
        <dbReference type="SAM" id="MobiDB-lite"/>
    </source>
</evidence>